<dbReference type="GO" id="GO:0005737">
    <property type="term" value="C:cytoplasm"/>
    <property type="evidence" value="ECO:0007669"/>
    <property type="project" value="TreeGrafter"/>
</dbReference>
<protein>
    <recommendedName>
        <fullName evidence="2">protein-tyrosine-phosphatase</fullName>
        <ecNumber evidence="2">3.1.3.48</ecNumber>
    </recommendedName>
</protein>
<name>A0A0N5CZN8_THECL</name>
<reference evidence="9 10" key="2">
    <citation type="submission" date="2018-11" db="EMBL/GenBank/DDBJ databases">
        <authorList>
            <consortium name="Pathogen Informatics"/>
        </authorList>
    </citation>
    <scope>NUCLEOTIDE SEQUENCE [LARGE SCALE GENOMIC DNA]</scope>
</reference>
<organism evidence="11">
    <name type="scientific">Thelazia callipaeda</name>
    <name type="common">Oriental eyeworm</name>
    <name type="synonym">Parasitic nematode</name>
    <dbReference type="NCBI Taxonomy" id="103827"/>
    <lineage>
        <taxon>Eukaryota</taxon>
        <taxon>Metazoa</taxon>
        <taxon>Ecdysozoa</taxon>
        <taxon>Nematoda</taxon>
        <taxon>Chromadorea</taxon>
        <taxon>Rhabditida</taxon>
        <taxon>Spirurina</taxon>
        <taxon>Spiruromorpha</taxon>
        <taxon>Thelazioidea</taxon>
        <taxon>Thelaziidae</taxon>
        <taxon>Thelazia</taxon>
    </lineage>
</organism>
<dbReference type="InterPro" id="IPR000751">
    <property type="entry name" value="MPI_Phosphatase"/>
</dbReference>
<dbReference type="EC" id="3.1.3.48" evidence="2"/>
<keyword evidence="10" id="KW-1185">Reference proteome</keyword>
<accession>A0A0N5CZN8</accession>
<dbReference type="PROSITE" id="PS50206">
    <property type="entry name" value="RHODANESE_3"/>
    <property type="match status" value="1"/>
</dbReference>
<dbReference type="PANTHER" id="PTHR10828:SF76">
    <property type="entry name" value="M-PHASE INDUCER PHOSPHATASE"/>
    <property type="match status" value="1"/>
</dbReference>
<evidence type="ECO:0000313" key="10">
    <source>
        <dbReference type="Proteomes" id="UP000276776"/>
    </source>
</evidence>
<dbReference type="OrthoDB" id="26523at2759"/>
<sequence>MEDESENSSLVSSLSSPFRSQLNLSDSETHDSSSLPDILRVVLENPHVPSTAFASISASTMADLLSSMPNDIFLKHYILIDCRYPFEYDGGHIRGARNLFDPVKIEDVFYPRNLNSREPLYLRRPIFYCEFSQKRGPTMAHDLRAFDRMRNFSRYPLVDYPEMYLLEFGYSTFYRTYAENKPVSSI</sequence>
<evidence type="ECO:0000256" key="3">
    <source>
        <dbReference type="ARBA" id="ARBA00022618"/>
    </source>
</evidence>
<gene>
    <name evidence="9" type="ORF">TCLT_LOCUS5956</name>
</gene>
<comment type="similarity">
    <text evidence="1">Belongs to the MPI phosphatase family.</text>
</comment>
<dbReference type="GO" id="GO:0051301">
    <property type="term" value="P:cell division"/>
    <property type="evidence" value="ECO:0007669"/>
    <property type="project" value="UniProtKB-KW"/>
</dbReference>
<dbReference type="SMART" id="SM00450">
    <property type="entry name" value="RHOD"/>
    <property type="match status" value="1"/>
</dbReference>
<evidence type="ECO:0000313" key="9">
    <source>
        <dbReference type="EMBL" id="VDN03263.1"/>
    </source>
</evidence>
<evidence type="ECO:0000256" key="2">
    <source>
        <dbReference type="ARBA" id="ARBA00013064"/>
    </source>
</evidence>
<dbReference type="PANTHER" id="PTHR10828">
    <property type="entry name" value="M-PHASE INDUCER PHOSPHATASE DUAL SPECIFICITY PHOSPHATASE CDC25"/>
    <property type="match status" value="1"/>
</dbReference>
<dbReference type="AlphaFoldDB" id="A0A0N5CZN8"/>
<evidence type="ECO:0000256" key="6">
    <source>
        <dbReference type="ARBA" id="ARBA00023306"/>
    </source>
</evidence>
<dbReference type="InterPro" id="IPR001763">
    <property type="entry name" value="Rhodanese-like_dom"/>
</dbReference>
<keyword evidence="5" id="KW-0904">Protein phosphatase</keyword>
<evidence type="ECO:0000256" key="4">
    <source>
        <dbReference type="ARBA" id="ARBA00022801"/>
    </source>
</evidence>
<proteinExistence type="inferred from homology"/>
<dbReference type="GO" id="GO:0110032">
    <property type="term" value="P:positive regulation of G2/MI transition of meiotic cell cycle"/>
    <property type="evidence" value="ECO:0007669"/>
    <property type="project" value="TreeGrafter"/>
</dbReference>
<evidence type="ECO:0000313" key="11">
    <source>
        <dbReference type="WBParaSite" id="TCLT_0000596701-mRNA-1"/>
    </source>
</evidence>
<dbReference type="PRINTS" id="PR00716">
    <property type="entry name" value="MPIPHPHTASE"/>
</dbReference>
<keyword evidence="6" id="KW-0131">Cell cycle</keyword>
<comment type="catalytic activity">
    <reaction evidence="7">
        <text>O-phospho-L-tyrosyl-[protein] + H2O = L-tyrosyl-[protein] + phosphate</text>
        <dbReference type="Rhea" id="RHEA:10684"/>
        <dbReference type="Rhea" id="RHEA-COMP:10136"/>
        <dbReference type="Rhea" id="RHEA-COMP:20101"/>
        <dbReference type="ChEBI" id="CHEBI:15377"/>
        <dbReference type="ChEBI" id="CHEBI:43474"/>
        <dbReference type="ChEBI" id="CHEBI:46858"/>
        <dbReference type="ChEBI" id="CHEBI:61978"/>
        <dbReference type="EC" id="3.1.3.48"/>
    </reaction>
</comment>
<dbReference type="WBParaSite" id="TCLT_0000596701-mRNA-1">
    <property type="protein sequence ID" value="TCLT_0000596701-mRNA-1"/>
    <property type="gene ID" value="TCLT_0000596701"/>
</dbReference>
<evidence type="ECO:0000259" key="8">
    <source>
        <dbReference type="PROSITE" id="PS50206"/>
    </source>
</evidence>
<evidence type="ECO:0000256" key="1">
    <source>
        <dbReference type="ARBA" id="ARBA00011065"/>
    </source>
</evidence>
<dbReference type="GO" id="GO:0004725">
    <property type="term" value="F:protein tyrosine phosphatase activity"/>
    <property type="evidence" value="ECO:0007669"/>
    <property type="project" value="UniProtKB-EC"/>
</dbReference>
<reference evidence="11" key="1">
    <citation type="submission" date="2017-02" db="UniProtKB">
        <authorList>
            <consortium name="WormBaseParasite"/>
        </authorList>
    </citation>
    <scope>IDENTIFICATION</scope>
</reference>
<evidence type="ECO:0000256" key="7">
    <source>
        <dbReference type="ARBA" id="ARBA00051722"/>
    </source>
</evidence>
<dbReference type="Pfam" id="PF00581">
    <property type="entry name" value="Rhodanese"/>
    <property type="match status" value="1"/>
</dbReference>
<dbReference type="GO" id="GO:0000086">
    <property type="term" value="P:G2/M transition of mitotic cell cycle"/>
    <property type="evidence" value="ECO:0007669"/>
    <property type="project" value="TreeGrafter"/>
</dbReference>
<keyword evidence="4" id="KW-0378">Hydrolase</keyword>
<dbReference type="GO" id="GO:0010971">
    <property type="term" value="P:positive regulation of G2/M transition of mitotic cell cycle"/>
    <property type="evidence" value="ECO:0007669"/>
    <property type="project" value="TreeGrafter"/>
</dbReference>
<dbReference type="STRING" id="103827.A0A0N5CZN8"/>
<feature type="domain" description="Rhodanese" evidence="8">
    <location>
        <begin position="73"/>
        <end position="182"/>
    </location>
</feature>
<evidence type="ECO:0000256" key="5">
    <source>
        <dbReference type="ARBA" id="ARBA00022912"/>
    </source>
</evidence>
<keyword evidence="3" id="KW-0132">Cell division</keyword>
<dbReference type="Gene3D" id="3.40.250.10">
    <property type="entry name" value="Rhodanese-like domain"/>
    <property type="match status" value="1"/>
</dbReference>
<dbReference type="EMBL" id="UYYF01004376">
    <property type="protein sequence ID" value="VDN03263.1"/>
    <property type="molecule type" value="Genomic_DNA"/>
</dbReference>
<dbReference type="Proteomes" id="UP000276776">
    <property type="component" value="Unassembled WGS sequence"/>
</dbReference>
<dbReference type="GO" id="GO:0005634">
    <property type="term" value="C:nucleus"/>
    <property type="evidence" value="ECO:0007669"/>
    <property type="project" value="TreeGrafter"/>
</dbReference>
<dbReference type="InterPro" id="IPR036873">
    <property type="entry name" value="Rhodanese-like_dom_sf"/>
</dbReference>
<dbReference type="SUPFAM" id="SSF52821">
    <property type="entry name" value="Rhodanese/Cell cycle control phosphatase"/>
    <property type="match status" value="1"/>
</dbReference>